<keyword evidence="4 5" id="KW-0274">FAD</keyword>
<dbReference type="Pfam" id="PF05199">
    <property type="entry name" value="GMC_oxred_C"/>
    <property type="match status" value="1"/>
</dbReference>
<evidence type="ECO:0000256" key="6">
    <source>
        <dbReference type="RuleBase" id="RU003968"/>
    </source>
</evidence>
<feature type="domain" description="Glucose-methanol-choline oxidoreductase N-terminal" evidence="8">
    <location>
        <begin position="255"/>
        <end position="269"/>
    </location>
</feature>
<sequence>MAEREVDYVVVGAGSAGCVLANRLSADGKYTVLLLEAGPKDHNLWIHVPIGYGKTIRHKVLNWCYNTEPDENLHSRSMFWPRGKVLGGSSSINGLIYIRGQHEDFDRWESLGNTGWGWSDVLPYFRRSEDQQRGADAFHGAGGPLTVSDVNEKHELVEAFIAAGQEVGFPRNDDFNGPQQEGLGYFQLTTRNARRCSTARAFLKPIAKRPNLSVETNALCTRLELEGAKVTGLRFQQGGSETRVAVRREVILAAGAINSPQILELSGIGDPEVLRPLGVEIVHALPGVGANLQDHLQIRVMARCRKPVTTNDDLNSFVRRMKIGMRYVFLRKGPLAVGVNQAGGFVKTRPTVDRPDIQFHFGTLSMDKTGTAVHDFSGFTISACQLRPDSRGSVHIKSADPTAYPGIYPNYLSAPRDREVMVDGVRVCRQLLATEAMREYVEAEHAPGVEVQSDDEILDFLRRESTTIYHPVGTCRMGQAQEVDAVVSDRLKVHGITGLRIADASIMPEIVSGNTNAAAIMIGEKASDMILEDAAGS</sequence>
<proteinExistence type="inferred from homology"/>
<keyword evidence="10" id="KW-1185">Reference proteome</keyword>
<feature type="domain" description="Glucose-methanol-choline oxidoreductase N-terminal" evidence="7">
    <location>
        <begin position="83"/>
        <end position="106"/>
    </location>
</feature>
<evidence type="ECO:0000256" key="2">
    <source>
        <dbReference type="ARBA" id="ARBA00010790"/>
    </source>
</evidence>
<name>A0AAE3G9H8_9GAMM</name>
<dbReference type="EC" id="1.1.99.1" evidence="9"/>
<evidence type="ECO:0000313" key="9">
    <source>
        <dbReference type="EMBL" id="MCP1676963.1"/>
    </source>
</evidence>
<evidence type="ECO:0000256" key="1">
    <source>
        <dbReference type="ARBA" id="ARBA00001974"/>
    </source>
</evidence>
<dbReference type="PROSITE" id="PS51257">
    <property type="entry name" value="PROKAR_LIPOPROTEIN"/>
    <property type="match status" value="1"/>
</dbReference>
<evidence type="ECO:0000256" key="4">
    <source>
        <dbReference type="ARBA" id="ARBA00022827"/>
    </source>
</evidence>
<dbReference type="SUPFAM" id="SSF51905">
    <property type="entry name" value="FAD/NAD(P)-binding domain"/>
    <property type="match status" value="1"/>
</dbReference>
<dbReference type="PANTHER" id="PTHR11552">
    <property type="entry name" value="GLUCOSE-METHANOL-CHOLINE GMC OXIDOREDUCTASE"/>
    <property type="match status" value="1"/>
</dbReference>
<dbReference type="GO" id="GO:0050660">
    <property type="term" value="F:flavin adenine dinucleotide binding"/>
    <property type="evidence" value="ECO:0007669"/>
    <property type="project" value="InterPro"/>
</dbReference>
<evidence type="ECO:0000259" key="8">
    <source>
        <dbReference type="PROSITE" id="PS00624"/>
    </source>
</evidence>
<dbReference type="PANTHER" id="PTHR11552:SF147">
    <property type="entry name" value="CHOLINE DEHYDROGENASE, MITOCHONDRIAL"/>
    <property type="match status" value="1"/>
</dbReference>
<evidence type="ECO:0000259" key="7">
    <source>
        <dbReference type="PROSITE" id="PS00623"/>
    </source>
</evidence>
<dbReference type="GO" id="GO:0008812">
    <property type="term" value="F:choline dehydrogenase activity"/>
    <property type="evidence" value="ECO:0007669"/>
    <property type="project" value="UniProtKB-EC"/>
</dbReference>
<dbReference type="Proteomes" id="UP001205843">
    <property type="component" value="Unassembled WGS sequence"/>
</dbReference>
<dbReference type="NCBIfam" id="NF002550">
    <property type="entry name" value="PRK02106.1"/>
    <property type="match status" value="1"/>
</dbReference>
<feature type="binding site" evidence="5">
    <location>
        <position position="85"/>
    </location>
    <ligand>
        <name>FAD</name>
        <dbReference type="ChEBI" id="CHEBI:57692"/>
    </ligand>
</feature>
<dbReference type="InterPro" id="IPR012132">
    <property type="entry name" value="GMC_OxRdtase"/>
</dbReference>
<accession>A0AAE3G9H8</accession>
<dbReference type="Pfam" id="PF00732">
    <property type="entry name" value="GMC_oxred_N"/>
    <property type="match status" value="1"/>
</dbReference>
<organism evidence="9 10">
    <name type="scientific">Natronocella acetinitrilica</name>
    <dbReference type="NCBI Taxonomy" id="414046"/>
    <lineage>
        <taxon>Bacteria</taxon>
        <taxon>Pseudomonadati</taxon>
        <taxon>Pseudomonadota</taxon>
        <taxon>Gammaproteobacteria</taxon>
        <taxon>Chromatiales</taxon>
        <taxon>Ectothiorhodospiraceae</taxon>
        <taxon>Natronocella</taxon>
    </lineage>
</organism>
<comment type="caution">
    <text evidence="9">The sequence shown here is derived from an EMBL/GenBank/DDBJ whole genome shotgun (WGS) entry which is preliminary data.</text>
</comment>
<reference evidence="9" key="1">
    <citation type="submission" date="2022-03" db="EMBL/GenBank/DDBJ databases">
        <title>Genomic Encyclopedia of Type Strains, Phase III (KMG-III): the genomes of soil and plant-associated and newly described type strains.</title>
        <authorList>
            <person name="Whitman W."/>
        </authorList>
    </citation>
    <scope>NUCLEOTIDE SEQUENCE</scope>
    <source>
        <strain evidence="9">ANL 6-2</strain>
    </source>
</reference>
<dbReference type="InterPro" id="IPR036188">
    <property type="entry name" value="FAD/NAD-bd_sf"/>
</dbReference>
<dbReference type="InterPro" id="IPR000172">
    <property type="entry name" value="GMC_OxRdtase_N"/>
</dbReference>
<dbReference type="PIRSF" id="PIRSF000137">
    <property type="entry name" value="Alcohol_oxidase"/>
    <property type="match status" value="1"/>
</dbReference>
<dbReference type="InterPro" id="IPR007867">
    <property type="entry name" value="GMC_OxRtase_C"/>
</dbReference>
<evidence type="ECO:0000256" key="3">
    <source>
        <dbReference type="ARBA" id="ARBA00022630"/>
    </source>
</evidence>
<dbReference type="PROSITE" id="PS00624">
    <property type="entry name" value="GMC_OXRED_2"/>
    <property type="match status" value="1"/>
</dbReference>
<dbReference type="RefSeq" id="WP_253484584.1">
    <property type="nucleotide sequence ID" value="NZ_JALJXV010000012.1"/>
</dbReference>
<dbReference type="PROSITE" id="PS00623">
    <property type="entry name" value="GMC_OXRED_1"/>
    <property type="match status" value="1"/>
</dbReference>
<keyword evidence="3 6" id="KW-0285">Flavoprotein</keyword>
<keyword evidence="9" id="KW-0560">Oxidoreductase</keyword>
<evidence type="ECO:0000313" key="10">
    <source>
        <dbReference type="Proteomes" id="UP001205843"/>
    </source>
</evidence>
<dbReference type="Gene3D" id="3.50.50.60">
    <property type="entry name" value="FAD/NAD(P)-binding domain"/>
    <property type="match status" value="1"/>
</dbReference>
<dbReference type="AlphaFoldDB" id="A0AAE3G9H8"/>
<evidence type="ECO:0000256" key="5">
    <source>
        <dbReference type="PIRSR" id="PIRSR000137-2"/>
    </source>
</evidence>
<comment type="cofactor">
    <cofactor evidence="1 5">
        <name>FAD</name>
        <dbReference type="ChEBI" id="CHEBI:57692"/>
    </cofactor>
</comment>
<gene>
    <name evidence="9" type="ORF">J2T57_004137</name>
</gene>
<dbReference type="EMBL" id="JALJXV010000012">
    <property type="protein sequence ID" value="MCP1676963.1"/>
    <property type="molecule type" value="Genomic_DNA"/>
</dbReference>
<comment type="similarity">
    <text evidence="2 6">Belongs to the GMC oxidoreductase family.</text>
</comment>
<dbReference type="Gene3D" id="3.30.560.10">
    <property type="entry name" value="Glucose Oxidase, domain 3"/>
    <property type="match status" value="1"/>
</dbReference>
<dbReference type="SUPFAM" id="SSF54373">
    <property type="entry name" value="FAD-linked reductases, C-terminal domain"/>
    <property type="match status" value="1"/>
</dbReference>
<protein>
    <submittedName>
        <fullName evidence="9">Choline dehydrogenase</fullName>
        <ecNumber evidence="9">1.1.99.1</ecNumber>
    </submittedName>
</protein>